<evidence type="ECO:0000313" key="3">
    <source>
        <dbReference type="Proteomes" id="UP000507470"/>
    </source>
</evidence>
<accession>A0A6J8E9W6</accession>
<sequence>MLWKRRNVNHIWYTIIIEDTGRQTISKREYVEIWEHILVKVTDSRENSWIKNMITSKSNKDSTKQLFDDATAGKSVKEDSSNLKLVVIIFAVVSLLVIIVKIIVFAVFHKKVAKAFRPTDDGKEDSADILHPQNWQAMSSGSKTELLASDMLNPALMGTIQGRGSTLIPLNKDSST</sequence>
<gene>
    <name evidence="2" type="ORF">MCOR_48950</name>
</gene>
<proteinExistence type="predicted"/>
<protein>
    <submittedName>
        <fullName evidence="2">Uncharacterized protein</fullName>
    </submittedName>
</protein>
<name>A0A6J8E9W6_MYTCO</name>
<dbReference type="EMBL" id="CACVKT020008626">
    <property type="protein sequence ID" value="CAC5416315.1"/>
    <property type="molecule type" value="Genomic_DNA"/>
</dbReference>
<organism evidence="2 3">
    <name type="scientific">Mytilus coruscus</name>
    <name type="common">Sea mussel</name>
    <dbReference type="NCBI Taxonomy" id="42192"/>
    <lineage>
        <taxon>Eukaryota</taxon>
        <taxon>Metazoa</taxon>
        <taxon>Spiralia</taxon>
        <taxon>Lophotrochozoa</taxon>
        <taxon>Mollusca</taxon>
        <taxon>Bivalvia</taxon>
        <taxon>Autobranchia</taxon>
        <taxon>Pteriomorphia</taxon>
        <taxon>Mytilida</taxon>
        <taxon>Mytiloidea</taxon>
        <taxon>Mytilidae</taxon>
        <taxon>Mytilinae</taxon>
        <taxon>Mytilus</taxon>
    </lineage>
</organism>
<dbReference type="AlphaFoldDB" id="A0A6J8E9W6"/>
<evidence type="ECO:0000313" key="2">
    <source>
        <dbReference type="EMBL" id="CAC5416315.1"/>
    </source>
</evidence>
<dbReference type="OrthoDB" id="6096059at2759"/>
<keyword evidence="3" id="KW-1185">Reference proteome</keyword>
<evidence type="ECO:0000256" key="1">
    <source>
        <dbReference type="SAM" id="Phobius"/>
    </source>
</evidence>
<dbReference type="Proteomes" id="UP000507470">
    <property type="component" value="Unassembled WGS sequence"/>
</dbReference>
<keyword evidence="1" id="KW-1133">Transmembrane helix</keyword>
<feature type="transmembrane region" description="Helical" evidence="1">
    <location>
        <begin position="85"/>
        <end position="108"/>
    </location>
</feature>
<reference evidence="2 3" key="1">
    <citation type="submission" date="2020-06" db="EMBL/GenBank/DDBJ databases">
        <authorList>
            <person name="Li R."/>
            <person name="Bekaert M."/>
        </authorList>
    </citation>
    <scope>NUCLEOTIDE SEQUENCE [LARGE SCALE GENOMIC DNA]</scope>
    <source>
        <strain evidence="3">wild</strain>
    </source>
</reference>
<keyword evidence="1" id="KW-0472">Membrane</keyword>
<keyword evidence="1" id="KW-0812">Transmembrane</keyword>